<name>A0A1R2AR15_9CILI</name>
<protein>
    <submittedName>
        <fullName evidence="1">Uncharacterized protein</fullName>
    </submittedName>
</protein>
<reference evidence="1 2" key="1">
    <citation type="submission" date="2016-11" db="EMBL/GenBank/DDBJ databases">
        <title>The macronuclear genome of Stentor coeruleus: a giant cell with tiny introns.</title>
        <authorList>
            <person name="Slabodnick M."/>
            <person name="Ruby J.G."/>
            <person name="Reiff S.B."/>
            <person name="Swart E.C."/>
            <person name="Gosai S."/>
            <person name="Prabakaran S."/>
            <person name="Witkowska E."/>
            <person name="Larue G.E."/>
            <person name="Fisher S."/>
            <person name="Freeman R.M."/>
            <person name="Gunawardena J."/>
            <person name="Chu W."/>
            <person name="Stover N.A."/>
            <person name="Gregory B.D."/>
            <person name="Nowacki M."/>
            <person name="Derisi J."/>
            <person name="Roy S.W."/>
            <person name="Marshall W.F."/>
            <person name="Sood P."/>
        </authorList>
    </citation>
    <scope>NUCLEOTIDE SEQUENCE [LARGE SCALE GENOMIC DNA]</scope>
    <source>
        <strain evidence="1">WM001</strain>
    </source>
</reference>
<organism evidence="1 2">
    <name type="scientific">Stentor coeruleus</name>
    <dbReference type="NCBI Taxonomy" id="5963"/>
    <lineage>
        <taxon>Eukaryota</taxon>
        <taxon>Sar</taxon>
        <taxon>Alveolata</taxon>
        <taxon>Ciliophora</taxon>
        <taxon>Postciliodesmatophora</taxon>
        <taxon>Heterotrichea</taxon>
        <taxon>Heterotrichida</taxon>
        <taxon>Stentoridae</taxon>
        <taxon>Stentor</taxon>
    </lineage>
</organism>
<comment type="caution">
    <text evidence="1">The sequence shown here is derived from an EMBL/GenBank/DDBJ whole genome shotgun (WGS) entry which is preliminary data.</text>
</comment>
<evidence type="ECO:0000313" key="1">
    <source>
        <dbReference type="EMBL" id="OMJ66958.1"/>
    </source>
</evidence>
<gene>
    <name evidence="1" type="ORF">SteCoe_36020</name>
</gene>
<dbReference type="AlphaFoldDB" id="A0A1R2AR15"/>
<dbReference type="Proteomes" id="UP000187209">
    <property type="component" value="Unassembled WGS sequence"/>
</dbReference>
<evidence type="ECO:0000313" key="2">
    <source>
        <dbReference type="Proteomes" id="UP000187209"/>
    </source>
</evidence>
<sequence>MKIPILISEYLDTGKKLSPFECSYIENHIFDDCYKLKCDSEQNLPRKCFIIIEDYDIHIKDDNISLTILKAIIKSIRVDDNLSSLCYADHCPQVCESLRKYKHSQIVKKLNYEDSFPIKSGFVGNNIGFGLKSVDKSLKFAKMRMIKKTLGSQDDLLTALNLGNKANSLQEKKDSRVVVENKEKEIIEIQDEELPNFPPWALSFLYYSLKK</sequence>
<dbReference type="EMBL" id="MPUH01001594">
    <property type="protein sequence ID" value="OMJ66958.1"/>
    <property type="molecule type" value="Genomic_DNA"/>
</dbReference>
<proteinExistence type="predicted"/>
<accession>A0A1R2AR15</accession>
<keyword evidence="2" id="KW-1185">Reference proteome</keyword>